<name>A0A9D1Z709_9FIRM</name>
<evidence type="ECO:0000256" key="2">
    <source>
        <dbReference type="ARBA" id="ARBA00022581"/>
    </source>
</evidence>
<evidence type="ECO:0000313" key="3">
    <source>
        <dbReference type="EMBL" id="HIY74573.1"/>
    </source>
</evidence>
<protein>
    <recommendedName>
        <fullName evidence="5">Head fiber protein</fullName>
    </recommendedName>
</protein>
<dbReference type="Pfam" id="PF11133">
    <property type="entry name" value="Phage_head_fibr"/>
    <property type="match status" value="1"/>
</dbReference>
<dbReference type="AlphaFoldDB" id="A0A9D1Z709"/>
<dbReference type="EMBL" id="DXCX01000124">
    <property type="protein sequence ID" value="HIY74573.1"/>
    <property type="molecule type" value="Genomic_DNA"/>
</dbReference>
<accession>A0A9D1Z709</accession>
<dbReference type="Proteomes" id="UP000886824">
    <property type="component" value="Unassembled WGS sequence"/>
</dbReference>
<evidence type="ECO:0008006" key="5">
    <source>
        <dbReference type="Google" id="ProtNLM"/>
    </source>
</evidence>
<reference evidence="3" key="2">
    <citation type="submission" date="2021-04" db="EMBL/GenBank/DDBJ databases">
        <authorList>
            <person name="Gilroy R."/>
        </authorList>
    </citation>
    <scope>NUCLEOTIDE SEQUENCE</scope>
    <source>
        <strain evidence="3">CHK33-7979</strain>
    </source>
</reference>
<gene>
    <name evidence="3" type="ORF">H9826_11505</name>
</gene>
<comment type="subcellular location">
    <subcellularLocation>
        <location evidence="1">Virion</location>
    </subcellularLocation>
</comment>
<comment type="caution">
    <text evidence="3">The sequence shown here is derived from an EMBL/GenBank/DDBJ whole genome shotgun (WGS) entry which is preliminary data.</text>
</comment>
<evidence type="ECO:0000256" key="1">
    <source>
        <dbReference type="ARBA" id="ARBA00004328"/>
    </source>
</evidence>
<organism evidence="3 4">
    <name type="scientific">Candidatus Intestinimonas merdavium</name>
    <dbReference type="NCBI Taxonomy" id="2838622"/>
    <lineage>
        <taxon>Bacteria</taxon>
        <taxon>Bacillati</taxon>
        <taxon>Bacillota</taxon>
        <taxon>Clostridia</taxon>
        <taxon>Eubacteriales</taxon>
        <taxon>Intestinimonas</taxon>
    </lineage>
</organism>
<reference evidence="3" key="1">
    <citation type="journal article" date="2021" name="PeerJ">
        <title>Extensive microbial diversity within the chicken gut microbiome revealed by metagenomics and culture.</title>
        <authorList>
            <person name="Gilroy R."/>
            <person name="Ravi A."/>
            <person name="Getino M."/>
            <person name="Pursley I."/>
            <person name="Horton D.L."/>
            <person name="Alikhan N.F."/>
            <person name="Baker D."/>
            <person name="Gharbi K."/>
            <person name="Hall N."/>
            <person name="Watson M."/>
            <person name="Adriaenssens E.M."/>
            <person name="Foster-Nyarko E."/>
            <person name="Jarju S."/>
            <person name="Secka A."/>
            <person name="Antonio M."/>
            <person name="Oren A."/>
            <person name="Chaudhuri R.R."/>
            <person name="La Ragione R."/>
            <person name="Hildebrand F."/>
            <person name="Pallen M.J."/>
        </authorList>
    </citation>
    <scope>NUCLEOTIDE SEQUENCE</scope>
    <source>
        <strain evidence="3">CHK33-7979</strain>
    </source>
</reference>
<dbReference type="Gene3D" id="6.10.140.1630">
    <property type="match status" value="1"/>
</dbReference>
<evidence type="ECO:0000313" key="4">
    <source>
        <dbReference type="Proteomes" id="UP000886824"/>
    </source>
</evidence>
<sequence length="82" mass="8315">MSYEPNTWSTGDTITAEKLNRLEQGVSAAASAADGAMAAATTSTAGVVKQMAHMEDLGQAPTQAEFNGLLAALQTAGIMAAE</sequence>
<dbReference type="InterPro" id="IPR022741">
    <property type="entry name" value="Phage_B103_Gp8"/>
</dbReference>
<keyword evidence="2" id="KW-0945">Host-virus interaction</keyword>
<proteinExistence type="predicted"/>